<dbReference type="GO" id="GO:0008270">
    <property type="term" value="F:zinc ion binding"/>
    <property type="evidence" value="ECO:0007669"/>
    <property type="project" value="UniProtKB-KW"/>
</dbReference>
<evidence type="ECO:0000256" key="6">
    <source>
        <dbReference type="PROSITE-ProRule" id="PRU00723"/>
    </source>
</evidence>
<feature type="compositionally biased region" description="Polar residues" evidence="7">
    <location>
        <begin position="87"/>
        <end position="99"/>
    </location>
</feature>
<accession>A0A7S2ZIG7</accession>
<sequence>MSQNGFGGGGFGATNNNNGNGGVFSRLGDNNFQMDNVNRSGGGAGFQGDRSGPRNNQNSRVCKFWLKGTCNYGANCKFEHPPGASPGGQSMSNPQNNTMRDGGNNAFGSNQNNNAFGAGRGNSNNAFGAGGGAGFGNDTNRNGFGFGGNSAGNNSGGKQKSVCRHWLKGQCKFGPENCKYDHPAAQEELILEDLMNGIPQWPLTGYGRKHQASVVIGDVSPEELRVSGYAAAFSGASKDAIVQSEAQAVQAQKQKFVTVVDENKAKIERIKQSYT</sequence>
<feature type="compositionally biased region" description="Low complexity" evidence="7">
    <location>
        <begin position="102"/>
        <end position="120"/>
    </location>
</feature>
<dbReference type="InterPro" id="IPR036855">
    <property type="entry name" value="Znf_CCCH_sf"/>
</dbReference>
<evidence type="ECO:0000256" key="7">
    <source>
        <dbReference type="SAM" id="MobiDB-lite"/>
    </source>
</evidence>
<evidence type="ECO:0000256" key="1">
    <source>
        <dbReference type="ARBA" id="ARBA00004123"/>
    </source>
</evidence>
<dbReference type="PANTHER" id="PTHR46527:SF1">
    <property type="entry name" value="NUCLEOPORIN NUP42"/>
    <property type="match status" value="1"/>
</dbReference>
<dbReference type="PANTHER" id="PTHR46527">
    <property type="entry name" value="NUCLEOPORIN-LIKE PROTEIN 2"/>
    <property type="match status" value="1"/>
</dbReference>
<comment type="subcellular location">
    <subcellularLocation>
        <location evidence="1">Nucleus</location>
    </subcellularLocation>
</comment>
<feature type="zinc finger region" description="C3H1-type" evidence="6">
    <location>
        <begin position="56"/>
        <end position="83"/>
    </location>
</feature>
<dbReference type="SUPFAM" id="SSF90229">
    <property type="entry name" value="CCCH zinc finger"/>
    <property type="match status" value="1"/>
</dbReference>
<dbReference type="InterPro" id="IPR000571">
    <property type="entry name" value="Znf_CCCH"/>
</dbReference>
<feature type="domain" description="C3H1-type" evidence="8">
    <location>
        <begin position="56"/>
        <end position="83"/>
    </location>
</feature>
<feature type="domain" description="C3H1-type" evidence="8">
    <location>
        <begin position="157"/>
        <end position="185"/>
    </location>
</feature>
<keyword evidence="3 6" id="KW-0863">Zinc-finger</keyword>
<keyword evidence="4 6" id="KW-0862">Zinc</keyword>
<evidence type="ECO:0000313" key="9">
    <source>
        <dbReference type="EMBL" id="CAE0039922.1"/>
    </source>
</evidence>
<proteinExistence type="predicted"/>
<evidence type="ECO:0000259" key="8">
    <source>
        <dbReference type="PROSITE" id="PS50103"/>
    </source>
</evidence>
<dbReference type="EMBL" id="HBHW01010371">
    <property type="protein sequence ID" value="CAE0039924.1"/>
    <property type="molecule type" value="Transcribed_RNA"/>
</dbReference>
<feature type="region of interest" description="Disordered" evidence="7">
    <location>
        <begin position="83"/>
        <end position="120"/>
    </location>
</feature>
<evidence type="ECO:0000313" key="10">
    <source>
        <dbReference type="EMBL" id="CAE0039924.1"/>
    </source>
</evidence>
<protein>
    <recommendedName>
        <fullName evidence="8">C3H1-type domain-containing protein</fullName>
    </recommendedName>
</protein>
<dbReference type="SMART" id="SM00356">
    <property type="entry name" value="ZnF_C3H1"/>
    <property type="match status" value="2"/>
</dbReference>
<feature type="region of interest" description="Disordered" evidence="7">
    <location>
        <begin position="22"/>
        <end position="56"/>
    </location>
</feature>
<feature type="compositionally biased region" description="Polar residues" evidence="7">
    <location>
        <begin position="28"/>
        <end position="39"/>
    </location>
</feature>
<keyword evidence="5" id="KW-0539">Nucleus</keyword>
<dbReference type="InterPro" id="IPR051767">
    <property type="entry name" value="Nucleoporin_NUP42"/>
</dbReference>
<evidence type="ECO:0000256" key="2">
    <source>
        <dbReference type="ARBA" id="ARBA00022723"/>
    </source>
</evidence>
<gene>
    <name evidence="9" type="ORF">RMAR00112_LOCUS7881</name>
    <name evidence="10" type="ORF">RMAR00112_LOCUS7883</name>
</gene>
<feature type="zinc finger region" description="C3H1-type" evidence="6">
    <location>
        <begin position="157"/>
        <end position="185"/>
    </location>
</feature>
<evidence type="ECO:0000256" key="4">
    <source>
        <dbReference type="ARBA" id="ARBA00022833"/>
    </source>
</evidence>
<evidence type="ECO:0000256" key="5">
    <source>
        <dbReference type="ARBA" id="ARBA00023242"/>
    </source>
</evidence>
<dbReference type="AlphaFoldDB" id="A0A7S2ZIG7"/>
<dbReference type="Pfam" id="PF18044">
    <property type="entry name" value="zf-CCCH_4"/>
    <property type="match status" value="2"/>
</dbReference>
<reference evidence="9" key="1">
    <citation type="submission" date="2021-01" db="EMBL/GenBank/DDBJ databases">
        <authorList>
            <person name="Corre E."/>
            <person name="Pelletier E."/>
            <person name="Niang G."/>
            <person name="Scheremetjew M."/>
            <person name="Finn R."/>
            <person name="Kale V."/>
            <person name="Holt S."/>
            <person name="Cochrane G."/>
            <person name="Meng A."/>
            <person name="Brown T."/>
            <person name="Cohen L."/>
        </authorList>
    </citation>
    <scope>NUCLEOTIDE SEQUENCE</scope>
    <source>
        <strain evidence="9">CCMP 769</strain>
    </source>
</reference>
<keyword evidence="2 6" id="KW-0479">Metal-binding</keyword>
<name>A0A7S2ZIG7_9RHOD</name>
<evidence type="ECO:0000256" key="3">
    <source>
        <dbReference type="ARBA" id="ARBA00022771"/>
    </source>
</evidence>
<organism evidence="9">
    <name type="scientific">Rhodosorus marinus</name>
    <dbReference type="NCBI Taxonomy" id="101924"/>
    <lineage>
        <taxon>Eukaryota</taxon>
        <taxon>Rhodophyta</taxon>
        <taxon>Stylonematophyceae</taxon>
        <taxon>Stylonematales</taxon>
        <taxon>Stylonemataceae</taxon>
        <taxon>Rhodosorus</taxon>
    </lineage>
</organism>
<dbReference type="PROSITE" id="PS50103">
    <property type="entry name" value="ZF_C3H1"/>
    <property type="match status" value="2"/>
</dbReference>
<dbReference type="GO" id="GO:0005634">
    <property type="term" value="C:nucleus"/>
    <property type="evidence" value="ECO:0007669"/>
    <property type="project" value="UniProtKB-SubCell"/>
</dbReference>
<dbReference type="Gene3D" id="4.10.1000.10">
    <property type="entry name" value="Zinc finger, CCCH-type"/>
    <property type="match status" value="2"/>
</dbReference>
<dbReference type="InterPro" id="IPR041367">
    <property type="entry name" value="Znf-CCCH_4"/>
</dbReference>
<dbReference type="EMBL" id="HBHW01010369">
    <property type="protein sequence ID" value="CAE0039922.1"/>
    <property type="molecule type" value="Transcribed_RNA"/>
</dbReference>